<dbReference type="PANTHER" id="PTHR31570:SF1">
    <property type="entry name" value="HAUS AUGMIN-LIKE COMPLEX SUBUNIT 1"/>
    <property type="match status" value="1"/>
</dbReference>
<keyword evidence="4" id="KW-0132">Cell division</keyword>
<comment type="subcellular location">
    <subcellularLocation>
        <location evidence="1">Cytoplasm</location>
        <location evidence="1">Cytoskeleton</location>
        <location evidence="1">Spindle</location>
    </subcellularLocation>
</comment>
<evidence type="ECO:0000256" key="1">
    <source>
        <dbReference type="ARBA" id="ARBA00004186"/>
    </source>
</evidence>
<dbReference type="GO" id="GO:0051301">
    <property type="term" value="P:cell division"/>
    <property type="evidence" value="ECO:0007669"/>
    <property type="project" value="UniProtKB-KW"/>
</dbReference>
<keyword evidence="3" id="KW-0963">Cytoplasm</keyword>
<evidence type="ECO:0008006" key="12">
    <source>
        <dbReference type="Google" id="ProtNLM"/>
    </source>
</evidence>
<evidence type="ECO:0000256" key="4">
    <source>
        <dbReference type="ARBA" id="ARBA00022618"/>
    </source>
</evidence>
<organism evidence="10 11">
    <name type="scientific">Gossypium barbadense</name>
    <name type="common">Sea Island cotton</name>
    <name type="synonym">Hibiscus barbadensis</name>
    <dbReference type="NCBI Taxonomy" id="3634"/>
    <lineage>
        <taxon>Eukaryota</taxon>
        <taxon>Viridiplantae</taxon>
        <taxon>Streptophyta</taxon>
        <taxon>Embryophyta</taxon>
        <taxon>Tracheophyta</taxon>
        <taxon>Spermatophyta</taxon>
        <taxon>Magnoliopsida</taxon>
        <taxon>eudicotyledons</taxon>
        <taxon>Gunneridae</taxon>
        <taxon>Pentapetalae</taxon>
        <taxon>rosids</taxon>
        <taxon>malvids</taxon>
        <taxon>Malvales</taxon>
        <taxon>Malvaceae</taxon>
        <taxon>Malvoideae</taxon>
        <taxon>Gossypium</taxon>
    </lineage>
</organism>
<evidence type="ECO:0000256" key="8">
    <source>
        <dbReference type="ARBA" id="ARBA00023212"/>
    </source>
</evidence>
<keyword evidence="5" id="KW-0493">Microtubule</keyword>
<dbReference type="OrthoDB" id="5372507at2759"/>
<dbReference type="EMBL" id="KZ670114">
    <property type="protein sequence ID" value="PPR83895.1"/>
    <property type="molecule type" value="Genomic_DNA"/>
</dbReference>
<dbReference type="AlphaFoldDB" id="A0A2P5VYK8"/>
<dbReference type="PANTHER" id="PTHR31570">
    <property type="entry name" value="HAUS AUGMIN-LIKE COMPLEX SUBUNIT 1"/>
    <property type="match status" value="1"/>
</dbReference>
<evidence type="ECO:0000256" key="3">
    <source>
        <dbReference type="ARBA" id="ARBA00022490"/>
    </source>
</evidence>
<dbReference type="GO" id="GO:0005819">
    <property type="term" value="C:spindle"/>
    <property type="evidence" value="ECO:0007669"/>
    <property type="project" value="UniProtKB-SubCell"/>
</dbReference>
<evidence type="ECO:0000256" key="9">
    <source>
        <dbReference type="ARBA" id="ARBA00023306"/>
    </source>
</evidence>
<dbReference type="PRINTS" id="PR02087">
    <property type="entry name" value="HAUSAUGMINL1"/>
</dbReference>
<evidence type="ECO:0000256" key="5">
    <source>
        <dbReference type="ARBA" id="ARBA00022701"/>
    </source>
</evidence>
<dbReference type="GO" id="GO:0005874">
    <property type="term" value="C:microtubule"/>
    <property type="evidence" value="ECO:0007669"/>
    <property type="project" value="UniProtKB-KW"/>
</dbReference>
<gene>
    <name evidence="10" type="ORF">GOBAR_AA36814</name>
</gene>
<dbReference type="Proteomes" id="UP000239757">
    <property type="component" value="Unassembled WGS sequence"/>
</dbReference>
<dbReference type="GO" id="GO:0070652">
    <property type="term" value="C:HAUS complex"/>
    <property type="evidence" value="ECO:0007669"/>
    <property type="project" value="InterPro"/>
</dbReference>
<dbReference type="GO" id="GO:0005829">
    <property type="term" value="C:cytosol"/>
    <property type="evidence" value="ECO:0007669"/>
    <property type="project" value="TreeGrafter"/>
</dbReference>
<dbReference type="InterPro" id="IPR026243">
    <property type="entry name" value="HAUS1"/>
</dbReference>
<name>A0A2P5VYK8_GOSBA</name>
<comment type="similarity">
    <text evidence="2">Belongs to the HAUS1 family.</text>
</comment>
<evidence type="ECO:0000313" key="11">
    <source>
        <dbReference type="Proteomes" id="UP000239757"/>
    </source>
</evidence>
<reference evidence="10 11" key="1">
    <citation type="submission" date="2015-01" db="EMBL/GenBank/DDBJ databases">
        <title>Genome of allotetraploid Gossypium barbadense reveals genomic plasticity and fiber elongation in cotton evolution.</title>
        <authorList>
            <person name="Chen X."/>
            <person name="Liu X."/>
            <person name="Zhao B."/>
            <person name="Zheng H."/>
            <person name="Hu Y."/>
            <person name="Lu G."/>
            <person name="Yang C."/>
            <person name="Chen J."/>
            <person name="Shan C."/>
            <person name="Zhang L."/>
            <person name="Zhou Y."/>
            <person name="Wang L."/>
            <person name="Guo W."/>
            <person name="Bai Y."/>
            <person name="Ruan J."/>
            <person name="Shangguan X."/>
            <person name="Mao Y."/>
            <person name="Jiang J."/>
            <person name="Zhu Y."/>
            <person name="Lei J."/>
            <person name="Kang H."/>
            <person name="Chen S."/>
            <person name="He X."/>
            <person name="Wang R."/>
            <person name="Wang Y."/>
            <person name="Chen J."/>
            <person name="Wang L."/>
            <person name="Yu S."/>
            <person name="Wang B."/>
            <person name="Wei J."/>
            <person name="Song S."/>
            <person name="Lu X."/>
            <person name="Gao Z."/>
            <person name="Gu W."/>
            <person name="Deng X."/>
            <person name="Ma D."/>
            <person name="Wang S."/>
            <person name="Liang W."/>
            <person name="Fang L."/>
            <person name="Cai C."/>
            <person name="Zhu X."/>
            <person name="Zhou B."/>
            <person name="Zhang Y."/>
            <person name="Chen Z."/>
            <person name="Xu S."/>
            <person name="Zhu R."/>
            <person name="Wang S."/>
            <person name="Zhang T."/>
            <person name="Zhao G."/>
        </authorList>
    </citation>
    <scope>NUCLEOTIDE SEQUENCE [LARGE SCALE GENOMIC DNA]</scope>
    <source>
        <strain evidence="11">cv. Xinhai21</strain>
        <tissue evidence="10">Leaf</tissue>
    </source>
</reference>
<dbReference type="GO" id="GO:0051225">
    <property type="term" value="P:spindle assembly"/>
    <property type="evidence" value="ECO:0007669"/>
    <property type="project" value="InterPro"/>
</dbReference>
<accession>A0A2P5VYK8</accession>
<sequence length="315" mass="34973">MNEMISGVGEPVVTDATKGGGSNAARIAEVKAWLAAQFDAAGKEVPDFEYTPRSIAHLYNLATVSQAKTQAANIVANDFRQKAAEYRSQAARIREILENVGLAQESLPSNVVASAQVLANVANLLNIRDTELSSFLVAMGDISLRKTGVDEKRAKVHKESKTLLEYTRKAIARLTYLKRTLAQLEDDVAPCDAQMENWKTNLGVMASKERQYMQQYNNYKLKGQKWVEREAAFAALLNRVGYTPEINHGVLVEMAEHRKDLEKKTKPILDTLRSYQDLPPDKALAALAIEDKKRQYAAAEKYLEDVLQSALATSD</sequence>
<evidence type="ECO:0000256" key="7">
    <source>
        <dbReference type="ARBA" id="ARBA00023054"/>
    </source>
</evidence>
<dbReference type="Pfam" id="PF25762">
    <property type="entry name" value="HAUS1"/>
    <property type="match status" value="1"/>
</dbReference>
<evidence type="ECO:0000256" key="6">
    <source>
        <dbReference type="ARBA" id="ARBA00022776"/>
    </source>
</evidence>
<evidence type="ECO:0000313" key="10">
    <source>
        <dbReference type="EMBL" id="PPR83895.1"/>
    </source>
</evidence>
<keyword evidence="6" id="KW-0498">Mitosis</keyword>
<protein>
    <recommendedName>
        <fullName evidence="12">AUGMIN subunit 1</fullName>
    </recommendedName>
</protein>
<keyword evidence="9" id="KW-0131">Cell cycle</keyword>
<proteinExistence type="inferred from homology"/>
<evidence type="ECO:0000256" key="2">
    <source>
        <dbReference type="ARBA" id="ARBA00005479"/>
    </source>
</evidence>
<keyword evidence="7" id="KW-0175">Coiled coil</keyword>
<keyword evidence="8" id="KW-0206">Cytoskeleton</keyword>